<evidence type="ECO:0000256" key="3">
    <source>
        <dbReference type="ARBA" id="ARBA00020256"/>
    </source>
</evidence>
<comment type="similarity">
    <text evidence="2">Belongs to the SRP receptor beta subunit family.</text>
</comment>
<evidence type="ECO:0000256" key="1">
    <source>
        <dbReference type="ARBA" id="ARBA00004389"/>
    </source>
</evidence>
<dbReference type="AlphaFoldDB" id="A0A0N4V3N0"/>
<evidence type="ECO:0000256" key="5">
    <source>
        <dbReference type="ARBA" id="ARBA00022741"/>
    </source>
</evidence>
<name>A0A0N4V3N0_ENTVE</name>
<keyword evidence="7" id="KW-1133">Transmembrane helix</keyword>
<gene>
    <name evidence="11" type="ORF">EVEC_LOCUS4377</name>
</gene>
<accession>A0A0N4V3N0</accession>
<reference evidence="11 12" key="2">
    <citation type="submission" date="2018-10" db="EMBL/GenBank/DDBJ databases">
        <authorList>
            <consortium name="Pathogen Informatics"/>
        </authorList>
    </citation>
    <scope>NUCLEOTIDE SEQUENCE [LARGE SCALE GENOMIC DNA]</scope>
</reference>
<keyword evidence="9" id="KW-0472">Membrane</keyword>
<evidence type="ECO:0000313" key="13">
    <source>
        <dbReference type="WBParaSite" id="EVEC_0000466901-mRNA-1"/>
    </source>
</evidence>
<dbReference type="Pfam" id="PF09439">
    <property type="entry name" value="SRPRB"/>
    <property type="match status" value="1"/>
</dbReference>
<evidence type="ECO:0000256" key="6">
    <source>
        <dbReference type="ARBA" id="ARBA00022824"/>
    </source>
</evidence>
<evidence type="ECO:0000313" key="11">
    <source>
        <dbReference type="EMBL" id="VDD89626.1"/>
    </source>
</evidence>
<evidence type="ECO:0000256" key="8">
    <source>
        <dbReference type="ARBA" id="ARBA00023134"/>
    </source>
</evidence>
<keyword evidence="10" id="KW-0675">Receptor</keyword>
<dbReference type="STRING" id="51028.A0A0N4V3N0"/>
<dbReference type="SUPFAM" id="SSF52540">
    <property type="entry name" value="P-loop containing nucleoside triphosphate hydrolases"/>
    <property type="match status" value="1"/>
</dbReference>
<reference evidence="13" key="1">
    <citation type="submission" date="2017-02" db="UniProtKB">
        <authorList>
            <consortium name="WormBaseParasite"/>
        </authorList>
    </citation>
    <scope>IDENTIFICATION</scope>
</reference>
<dbReference type="InterPro" id="IPR019009">
    <property type="entry name" value="SRP_receptor_beta_su"/>
</dbReference>
<keyword evidence="6" id="KW-0256">Endoplasmic reticulum</keyword>
<sequence>MPPKSKYVIVQLASVISGTTRMWIRERSAEKAQGIFFDPANLVPHTYTSLKENEFDSYSNVHGKTLKLVDFPGAERLRKQLFLRYFEKVEFKGNSLIKGVIFVIDSSTFSKKARDVAEFLYDVLRESPKGTFILIACNKQDIQLAKSSQGIRNALEREIGLINSSRSAALETTDGSSSRRILTTTGAYIYLTAGSVNFVSRFVKLVKNKRKSFQWTDLPQLKIDFLDCCADKEYQVEDGNVLSSDVIRNWINGIRI</sequence>
<evidence type="ECO:0000313" key="12">
    <source>
        <dbReference type="Proteomes" id="UP000274131"/>
    </source>
</evidence>
<evidence type="ECO:0000256" key="2">
    <source>
        <dbReference type="ARBA" id="ARBA00005619"/>
    </source>
</evidence>
<dbReference type="InterPro" id="IPR027417">
    <property type="entry name" value="P-loop_NTPase"/>
</dbReference>
<evidence type="ECO:0000256" key="4">
    <source>
        <dbReference type="ARBA" id="ARBA00022692"/>
    </source>
</evidence>
<evidence type="ECO:0000256" key="10">
    <source>
        <dbReference type="ARBA" id="ARBA00023170"/>
    </source>
</evidence>
<proteinExistence type="inferred from homology"/>
<dbReference type="Gene3D" id="3.40.50.300">
    <property type="entry name" value="P-loop containing nucleotide triphosphate hydrolases"/>
    <property type="match status" value="1"/>
</dbReference>
<keyword evidence="5" id="KW-0547">Nucleotide-binding</keyword>
<keyword evidence="4" id="KW-0812">Transmembrane</keyword>
<dbReference type="OrthoDB" id="41266at2759"/>
<dbReference type="GO" id="GO:0005789">
    <property type="term" value="C:endoplasmic reticulum membrane"/>
    <property type="evidence" value="ECO:0007669"/>
    <property type="project" value="UniProtKB-SubCell"/>
</dbReference>
<dbReference type="WBParaSite" id="EVEC_0000466901-mRNA-1">
    <property type="protein sequence ID" value="EVEC_0000466901-mRNA-1"/>
    <property type="gene ID" value="EVEC_0000466901"/>
</dbReference>
<evidence type="ECO:0000256" key="9">
    <source>
        <dbReference type="ARBA" id="ARBA00023136"/>
    </source>
</evidence>
<keyword evidence="12" id="KW-1185">Reference proteome</keyword>
<dbReference type="Proteomes" id="UP000274131">
    <property type="component" value="Unassembled WGS sequence"/>
</dbReference>
<keyword evidence="8" id="KW-0342">GTP-binding</keyword>
<dbReference type="GO" id="GO:0005525">
    <property type="term" value="F:GTP binding"/>
    <property type="evidence" value="ECO:0007669"/>
    <property type="project" value="UniProtKB-KW"/>
</dbReference>
<protein>
    <recommendedName>
        <fullName evidence="3">Signal recognition particle receptor subunit beta</fullName>
    </recommendedName>
</protein>
<comment type="subcellular location">
    <subcellularLocation>
        <location evidence="1">Endoplasmic reticulum membrane</location>
        <topology evidence="1">Single-pass membrane protein</topology>
    </subcellularLocation>
</comment>
<organism evidence="13">
    <name type="scientific">Enterobius vermicularis</name>
    <name type="common">Human pinworm</name>
    <dbReference type="NCBI Taxonomy" id="51028"/>
    <lineage>
        <taxon>Eukaryota</taxon>
        <taxon>Metazoa</taxon>
        <taxon>Ecdysozoa</taxon>
        <taxon>Nematoda</taxon>
        <taxon>Chromadorea</taxon>
        <taxon>Rhabditida</taxon>
        <taxon>Spirurina</taxon>
        <taxon>Oxyuridomorpha</taxon>
        <taxon>Oxyuroidea</taxon>
        <taxon>Oxyuridae</taxon>
        <taxon>Enterobius</taxon>
    </lineage>
</organism>
<evidence type="ECO:0000256" key="7">
    <source>
        <dbReference type="ARBA" id="ARBA00022989"/>
    </source>
</evidence>
<dbReference type="EMBL" id="UXUI01007840">
    <property type="protein sequence ID" value="VDD89626.1"/>
    <property type="molecule type" value="Genomic_DNA"/>
</dbReference>